<evidence type="ECO:0000256" key="1">
    <source>
        <dbReference type="ARBA" id="ARBA00004123"/>
    </source>
</evidence>
<proteinExistence type="predicted"/>
<comment type="subcellular location">
    <subcellularLocation>
        <location evidence="1">Nucleus</location>
    </subcellularLocation>
</comment>
<reference evidence="11" key="5">
    <citation type="journal article" date="2018" name="Nat. Plants">
        <title>Whole-genome landscape of Medicago truncatula symbiotic genes.</title>
        <authorList>
            <person name="Pecrix Y."/>
            <person name="Gamas P."/>
            <person name="Carrere S."/>
        </authorList>
    </citation>
    <scope>NUCLEOTIDE SEQUENCE</scope>
    <source>
        <tissue evidence="11">Leaves</tissue>
    </source>
</reference>
<keyword evidence="5" id="KW-0539">Nucleus</keyword>
<dbReference type="Pfam" id="PF01486">
    <property type="entry name" value="K-box"/>
    <property type="match status" value="1"/>
</dbReference>
<evidence type="ECO:0000256" key="3">
    <source>
        <dbReference type="ARBA" id="ARBA00023125"/>
    </source>
</evidence>
<dbReference type="InterPro" id="IPR036879">
    <property type="entry name" value="TF_MADSbox_sf"/>
</dbReference>
<keyword evidence="2" id="KW-0805">Transcription regulation</keyword>
<dbReference type="Pfam" id="PF00319">
    <property type="entry name" value="SRF-TF"/>
    <property type="match status" value="1"/>
</dbReference>
<feature type="domain" description="K-box" evidence="9">
    <location>
        <begin position="89"/>
        <end position="179"/>
    </location>
</feature>
<dbReference type="STRING" id="3880.A0A072TKE2"/>
<reference evidence="14" key="4">
    <citation type="journal article" date="2018" name="Nat. Plants">
        <title>Whole-genome landscape of Medicago truncatula symbiotic genes.</title>
        <authorList>
            <person name="Pecrix Y."/>
            <person name="Staton S.E."/>
            <person name="Sallet E."/>
            <person name="Lelandais-Briere C."/>
            <person name="Moreau S."/>
            <person name="Carrere S."/>
            <person name="Blein T."/>
            <person name="Jardinaud M.F."/>
            <person name="Latrasse D."/>
            <person name="Zouine M."/>
            <person name="Zahm M."/>
            <person name="Kreplak J."/>
            <person name="Mayjonade B."/>
            <person name="Satge C."/>
            <person name="Perez M."/>
            <person name="Cauet S."/>
            <person name="Marande W."/>
            <person name="Chantry-Darmon C."/>
            <person name="Lopez-Roques C."/>
            <person name="Bouchez O."/>
            <person name="Berard A."/>
            <person name="Debelle F."/>
            <person name="Munos S."/>
            <person name="Bendahmane A."/>
            <person name="Berges H."/>
            <person name="Niebel A."/>
            <person name="Buitink J."/>
            <person name="Frugier F."/>
            <person name="Benhamed M."/>
            <person name="Crespi M."/>
            <person name="Gouzy J."/>
            <person name="Gamas P."/>
        </authorList>
    </citation>
    <scope>NUCLEOTIDE SEQUENCE [LARGE SCALE GENOMIC DNA]</scope>
    <source>
        <strain evidence="14">cv. Jemalong A17</strain>
    </source>
</reference>
<dbReference type="HOGENOM" id="CLU_053053_0_2_1"/>
<dbReference type="GO" id="GO:0005634">
    <property type="term" value="C:nucleus"/>
    <property type="evidence" value="ECO:0007669"/>
    <property type="project" value="UniProtKB-SubCell"/>
</dbReference>
<dbReference type="InterPro" id="IPR050142">
    <property type="entry name" value="MADS-box/MEF2_TF"/>
</dbReference>
<accession>A0A072TKE2</accession>
<evidence type="ECO:0000313" key="12">
    <source>
        <dbReference type="EnsemblPlants" id="KEH17671"/>
    </source>
</evidence>
<feature type="domain" description="MADS-box" evidence="8">
    <location>
        <begin position="1"/>
        <end position="61"/>
    </location>
</feature>
<dbReference type="GO" id="GO:0000978">
    <property type="term" value="F:RNA polymerase II cis-regulatory region sequence-specific DNA binding"/>
    <property type="evidence" value="ECO:0000318"/>
    <property type="project" value="GO_Central"/>
</dbReference>
<dbReference type="Proteomes" id="UP000002051">
    <property type="component" value="Unassembled WGS sequence"/>
</dbReference>
<dbReference type="EMBL" id="PSQE01000004">
    <property type="protein sequence ID" value="RHN59991.1"/>
    <property type="molecule type" value="Genomic_DNA"/>
</dbReference>
<evidence type="ECO:0000313" key="14">
    <source>
        <dbReference type="Proteomes" id="UP000265566"/>
    </source>
</evidence>
<protein>
    <submittedName>
        <fullName evidence="10">MADS-box transcription factor</fullName>
    </submittedName>
    <submittedName>
        <fullName evidence="11">Putative transcription factor MADS-MIKC family</fullName>
    </submittedName>
</protein>
<dbReference type="SMART" id="SM00432">
    <property type="entry name" value="MADS"/>
    <property type="match status" value="1"/>
</dbReference>
<evidence type="ECO:0000313" key="10">
    <source>
        <dbReference type="EMBL" id="KEH17671.1"/>
    </source>
</evidence>
<dbReference type="PANTHER" id="PTHR48019">
    <property type="entry name" value="SERUM RESPONSE FACTOR HOMOLOG"/>
    <property type="match status" value="1"/>
</dbReference>
<sequence>MGRGKIEIKRIENANSRQVTFSKRRSGLLKKAQELAILCDAEVAVIIFSNTGKLFEFSSSGMKRTLSRYNKCTDSSESASVEYKTEILPKEDSRMVEILKDEIAKLETNQLRLLGKGLAGLGIKELQHLEQQINEGLSSVKERKEELLMEQLEQSRIQEQKAMLENETLRRQIEELRCLFPMTEHVMPSYLQFHHVERKNSFVDNGVVKCPSLTRNCSDEKADSDTTLQLGLPSDVNHKKKTPEKKTFSNDFIESD</sequence>
<evidence type="ECO:0000256" key="5">
    <source>
        <dbReference type="ARBA" id="ARBA00023242"/>
    </source>
</evidence>
<dbReference type="EMBL" id="KL402728">
    <property type="protein sequence ID" value="KEH17671.1"/>
    <property type="molecule type" value="Genomic_DNA"/>
</dbReference>
<evidence type="ECO:0000256" key="7">
    <source>
        <dbReference type="SAM" id="MobiDB-lite"/>
    </source>
</evidence>
<evidence type="ECO:0000313" key="11">
    <source>
        <dbReference type="EMBL" id="RHN59991.1"/>
    </source>
</evidence>
<feature type="region of interest" description="Disordered" evidence="7">
    <location>
        <begin position="228"/>
        <end position="256"/>
    </location>
</feature>
<keyword evidence="4" id="KW-0804">Transcription</keyword>
<dbReference type="PROSITE" id="PS51297">
    <property type="entry name" value="K_BOX"/>
    <property type="match status" value="1"/>
</dbReference>
<keyword evidence="6" id="KW-0175">Coiled coil</keyword>
<name>A0A072TKE2_MEDTR</name>
<dbReference type="InterPro" id="IPR002100">
    <property type="entry name" value="TF_MADSbox"/>
</dbReference>
<evidence type="ECO:0000259" key="9">
    <source>
        <dbReference type="PROSITE" id="PS51297"/>
    </source>
</evidence>
<evidence type="ECO:0000256" key="6">
    <source>
        <dbReference type="SAM" id="Coils"/>
    </source>
</evidence>
<dbReference type="CDD" id="cd00265">
    <property type="entry name" value="MADS_MEF2_like"/>
    <property type="match status" value="1"/>
</dbReference>
<dbReference type="GO" id="GO:0006357">
    <property type="term" value="P:regulation of transcription by RNA polymerase II"/>
    <property type="evidence" value="ECO:0000318"/>
    <property type="project" value="GO_Central"/>
</dbReference>
<evidence type="ECO:0000256" key="4">
    <source>
        <dbReference type="ARBA" id="ARBA00023163"/>
    </source>
</evidence>
<dbReference type="EnsemblPlants" id="KEH17671">
    <property type="protein sequence ID" value="KEH17671"/>
    <property type="gene ID" value="MTR_0003s0590"/>
</dbReference>
<dbReference type="PRINTS" id="PR00404">
    <property type="entry name" value="MADSDOMAIN"/>
</dbReference>
<reference evidence="10 13" key="1">
    <citation type="journal article" date="2011" name="Nature">
        <title>The Medicago genome provides insight into the evolution of rhizobial symbioses.</title>
        <authorList>
            <person name="Young N.D."/>
            <person name="Debelle F."/>
            <person name="Oldroyd G.E."/>
            <person name="Geurts R."/>
            <person name="Cannon S.B."/>
            <person name="Udvardi M.K."/>
            <person name="Benedito V.A."/>
            <person name="Mayer K.F."/>
            <person name="Gouzy J."/>
            <person name="Schoof H."/>
            <person name="Van de Peer Y."/>
            <person name="Proost S."/>
            <person name="Cook D.R."/>
            <person name="Meyers B.C."/>
            <person name="Spannagl M."/>
            <person name="Cheung F."/>
            <person name="De Mita S."/>
            <person name="Krishnakumar V."/>
            <person name="Gundlach H."/>
            <person name="Zhou S."/>
            <person name="Mudge J."/>
            <person name="Bharti A.K."/>
            <person name="Murray J.D."/>
            <person name="Naoumkina M.A."/>
            <person name="Rosen B."/>
            <person name="Silverstein K.A."/>
            <person name="Tang H."/>
            <person name="Rombauts S."/>
            <person name="Zhao P.X."/>
            <person name="Zhou P."/>
            <person name="Barbe V."/>
            <person name="Bardou P."/>
            <person name="Bechner M."/>
            <person name="Bellec A."/>
            <person name="Berger A."/>
            <person name="Berges H."/>
            <person name="Bidwell S."/>
            <person name="Bisseling T."/>
            <person name="Choisne N."/>
            <person name="Couloux A."/>
            <person name="Denny R."/>
            <person name="Deshpande S."/>
            <person name="Dai X."/>
            <person name="Doyle J.J."/>
            <person name="Dudez A.M."/>
            <person name="Farmer A.D."/>
            <person name="Fouteau S."/>
            <person name="Franken C."/>
            <person name="Gibelin C."/>
            <person name="Gish J."/>
            <person name="Goldstein S."/>
            <person name="Gonzalez A.J."/>
            <person name="Green P.J."/>
            <person name="Hallab A."/>
            <person name="Hartog M."/>
            <person name="Hua A."/>
            <person name="Humphray S.J."/>
            <person name="Jeong D.H."/>
            <person name="Jing Y."/>
            <person name="Jocker A."/>
            <person name="Kenton S.M."/>
            <person name="Kim D.J."/>
            <person name="Klee K."/>
            <person name="Lai H."/>
            <person name="Lang C."/>
            <person name="Lin S."/>
            <person name="Macmil S.L."/>
            <person name="Magdelenat G."/>
            <person name="Matthews L."/>
            <person name="McCorrison J."/>
            <person name="Monaghan E.L."/>
            <person name="Mun J.H."/>
            <person name="Najar F.Z."/>
            <person name="Nicholson C."/>
            <person name="Noirot C."/>
            <person name="O'Bleness M."/>
            <person name="Paule C.R."/>
            <person name="Poulain J."/>
            <person name="Prion F."/>
            <person name="Qin B."/>
            <person name="Qu C."/>
            <person name="Retzel E.F."/>
            <person name="Riddle C."/>
            <person name="Sallet E."/>
            <person name="Samain S."/>
            <person name="Samson N."/>
            <person name="Sanders I."/>
            <person name="Saurat O."/>
            <person name="Scarpelli C."/>
            <person name="Schiex T."/>
            <person name="Segurens B."/>
            <person name="Severin A.J."/>
            <person name="Sherrier D.J."/>
            <person name="Shi R."/>
            <person name="Sims S."/>
            <person name="Singer S.R."/>
            <person name="Sinharoy S."/>
            <person name="Sterck L."/>
            <person name="Viollet A."/>
            <person name="Wang B.B."/>
            <person name="Wang K."/>
            <person name="Wang M."/>
            <person name="Wang X."/>
            <person name="Warfsmann J."/>
            <person name="Weissenbach J."/>
            <person name="White D.D."/>
            <person name="White J.D."/>
            <person name="Wiley G.B."/>
            <person name="Wincker P."/>
            <person name="Xing Y."/>
            <person name="Yang L."/>
            <person name="Yao Z."/>
            <person name="Ying F."/>
            <person name="Zhai J."/>
            <person name="Zhou L."/>
            <person name="Zuber A."/>
            <person name="Denarie J."/>
            <person name="Dixon R.A."/>
            <person name="May G.D."/>
            <person name="Schwartz D.C."/>
            <person name="Rogers J."/>
            <person name="Quetier F."/>
            <person name="Town C.D."/>
            <person name="Roe B.A."/>
        </authorList>
    </citation>
    <scope>NUCLEOTIDE SEQUENCE [LARGE SCALE GENOMIC DNA]</scope>
    <source>
        <strain evidence="10">A17</strain>
        <strain evidence="12 13">cv. Jemalong A17</strain>
    </source>
</reference>
<dbReference type="Gramene" id="rna22169">
    <property type="protein sequence ID" value="RHN59991.1"/>
    <property type="gene ID" value="gene22169"/>
</dbReference>
<evidence type="ECO:0000313" key="13">
    <source>
        <dbReference type="Proteomes" id="UP000002051"/>
    </source>
</evidence>
<gene>
    <name evidence="12" type="primary">25479427</name>
    <name evidence="10" type="ORF">MTR_0003s0590</name>
    <name evidence="11" type="ORF">MtrunA17_Chr4g0020221</name>
</gene>
<organism evidence="10 13">
    <name type="scientific">Medicago truncatula</name>
    <name type="common">Barrel medic</name>
    <name type="synonym">Medicago tribuloides</name>
    <dbReference type="NCBI Taxonomy" id="3880"/>
    <lineage>
        <taxon>Eukaryota</taxon>
        <taxon>Viridiplantae</taxon>
        <taxon>Streptophyta</taxon>
        <taxon>Embryophyta</taxon>
        <taxon>Tracheophyta</taxon>
        <taxon>Spermatophyta</taxon>
        <taxon>Magnoliopsida</taxon>
        <taxon>eudicotyledons</taxon>
        <taxon>Gunneridae</taxon>
        <taxon>Pentapetalae</taxon>
        <taxon>rosids</taxon>
        <taxon>fabids</taxon>
        <taxon>Fabales</taxon>
        <taxon>Fabaceae</taxon>
        <taxon>Papilionoideae</taxon>
        <taxon>50 kb inversion clade</taxon>
        <taxon>NPAAA clade</taxon>
        <taxon>Hologalegina</taxon>
        <taxon>IRL clade</taxon>
        <taxon>Trifolieae</taxon>
        <taxon>Medicago</taxon>
    </lineage>
</organism>
<feature type="coiled-coil region" evidence="6">
    <location>
        <begin position="126"/>
        <end position="179"/>
    </location>
</feature>
<dbReference type="PROSITE" id="PS00350">
    <property type="entry name" value="MADS_BOX_1"/>
    <property type="match status" value="1"/>
</dbReference>
<dbReference type="GO" id="GO:0045944">
    <property type="term" value="P:positive regulation of transcription by RNA polymerase II"/>
    <property type="evidence" value="ECO:0007669"/>
    <property type="project" value="InterPro"/>
</dbReference>
<evidence type="ECO:0000259" key="8">
    <source>
        <dbReference type="PROSITE" id="PS50066"/>
    </source>
</evidence>
<dbReference type="AlphaFoldDB" id="A0A072TKE2"/>
<keyword evidence="13" id="KW-1185">Reference proteome</keyword>
<evidence type="ECO:0000256" key="2">
    <source>
        <dbReference type="ARBA" id="ARBA00023015"/>
    </source>
</evidence>
<dbReference type="FunFam" id="3.40.1810.10:FF:000003">
    <property type="entry name" value="MADS-box transcription factor MADS-MC"/>
    <property type="match status" value="1"/>
</dbReference>
<keyword evidence="3" id="KW-0238">DNA-binding</keyword>
<dbReference type="Proteomes" id="UP000265566">
    <property type="component" value="Chromosome 4"/>
</dbReference>
<dbReference type="InterPro" id="IPR033896">
    <property type="entry name" value="MEF2-like_N"/>
</dbReference>
<dbReference type="GO" id="GO:0000981">
    <property type="term" value="F:DNA-binding transcription factor activity, RNA polymerase II-specific"/>
    <property type="evidence" value="ECO:0000318"/>
    <property type="project" value="GO_Central"/>
</dbReference>
<dbReference type="GO" id="GO:0046983">
    <property type="term" value="F:protein dimerization activity"/>
    <property type="evidence" value="ECO:0007669"/>
    <property type="project" value="InterPro"/>
</dbReference>
<dbReference type="Gene3D" id="3.40.1810.10">
    <property type="entry name" value="Transcription factor, MADS-box"/>
    <property type="match status" value="1"/>
</dbReference>
<reference evidence="10 13" key="2">
    <citation type="journal article" date="2014" name="BMC Genomics">
        <title>An improved genome release (version Mt4.0) for the model legume Medicago truncatula.</title>
        <authorList>
            <person name="Tang H."/>
            <person name="Krishnakumar V."/>
            <person name="Bidwell S."/>
            <person name="Rosen B."/>
            <person name="Chan A."/>
            <person name="Zhou S."/>
            <person name="Gentzbittel L."/>
            <person name="Childs K.L."/>
            <person name="Yandell M."/>
            <person name="Gundlach H."/>
            <person name="Mayer K.F."/>
            <person name="Schwartz D.C."/>
            <person name="Town C.D."/>
        </authorList>
    </citation>
    <scope>GENOME REANNOTATION</scope>
    <source>
        <strain evidence="10">A17</strain>
        <strain evidence="12 13">cv. Jemalong A17</strain>
    </source>
</reference>
<dbReference type="SUPFAM" id="SSF55455">
    <property type="entry name" value="SRF-like"/>
    <property type="match status" value="1"/>
</dbReference>
<reference evidence="12" key="3">
    <citation type="submission" date="2015-06" db="UniProtKB">
        <authorList>
            <consortium name="EnsemblPlants"/>
        </authorList>
    </citation>
    <scope>IDENTIFICATION</scope>
    <source>
        <strain evidence="12">cv. Jemalong A17</strain>
    </source>
</reference>
<dbReference type="PROSITE" id="PS50066">
    <property type="entry name" value="MADS_BOX_2"/>
    <property type="match status" value="1"/>
</dbReference>
<dbReference type="SMR" id="A0A072TKE2"/>
<dbReference type="KEGG" id="mtr:25479427"/>
<dbReference type="InterPro" id="IPR002487">
    <property type="entry name" value="TF_Kbox"/>
</dbReference>
<dbReference type="OrthoDB" id="1898716at2759"/>